<gene>
    <name evidence="2" type="ORF">GGD90_002383</name>
</gene>
<dbReference type="RefSeq" id="WP_153116872.1">
    <property type="nucleotide sequence ID" value="NZ_JACIGE010000008.1"/>
</dbReference>
<accession>A0A840G0R8</accession>
<evidence type="ECO:0000313" key="3">
    <source>
        <dbReference type="Proteomes" id="UP000587070"/>
    </source>
</evidence>
<organism evidence="2 3">
    <name type="scientific">Rhodocyclus tenuis</name>
    <name type="common">Rhodospirillum tenue</name>
    <dbReference type="NCBI Taxonomy" id="1066"/>
    <lineage>
        <taxon>Bacteria</taxon>
        <taxon>Pseudomonadati</taxon>
        <taxon>Pseudomonadota</taxon>
        <taxon>Betaproteobacteria</taxon>
        <taxon>Rhodocyclales</taxon>
        <taxon>Rhodocyclaceae</taxon>
        <taxon>Rhodocyclus</taxon>
    </lineage>
</organism>
<dbReference type="Gene3D" id="1.20.58.220">
    <property type="entry name" value="Phosphate transport system protein phou homolog 2, domain 2"/>
    <property type="match status" value="1"/>
</dbReference>
<dbReference type="OrthoDB" id="9797568at2"/>
<reference evidence="2 3" key="1">
    <citation type="submission" date="2020-08" db="EMBL/GenBank/DDBJ databases">
        <title>Genome sequencing of Purple Non-Sulfur Bacteria from various extreme environments.</title>
        <authorList>
            <person name="Mayer M."/>
        </authorList>
    </citation>
    <scope>NUCLEOTIDE SEQUENCE [LARGE SCALE GENOMIC DNA]</scope>
    <source>
        <strain evidence="2 3">2761</strain>
    </source>
</reference>
<sequence length="212" mass="23717">MFGRLLPQEGRFFDLFNAHTEQIMLGAEALVALMAALNKPNGESAEYFEAIDAAEDRADSVTHETMALLHKTFITPLDRDEIHKLISCLDDIIDLIKGAAQILTLYDIRRATPEATNLAEIILSSCDRVRSAVRLLPSMDNGPAILKTCEEIDRLESDADRVMRGAMSRLFREEPDVRQLIKLKAVYELLETVTDRCEDAANIIEGIVLENS</sequence>
<protein>
    <recommendedName>
        <fullName evidence="4">DUF47 family protein</fullName>
    </recommendedName>
</protein>
<dbReference type="InterPro" id="IPR052912">
    <property type="entry name" value="UPF0111_domain"/>
</dbReference>
<dbReference type="PANTHER" id="PTHR37298">
    <property type="entry name" value="UPF0111 PROTEIN YKAA"/>
    <property type="match status" value="1"/>
</dbReference>
<evidence type="ECO:0008006" key="4">
    <source>
        <dbReference type="Google" id="ProtNLM"/>
    </source>
</evidence>
<dbReference type="InterPro" id="IPR018445">
    <property type="entry name" value="Put_Phosphate_transp_reg"/>
</dbReference>
<keyword evidence="3" id="KW-1185">Reference proteome</keyword>
<dbReference type="InterPro" id="IPR038078">
    <property type="entry name" value="PhoU-like_sf"/>
</dbReference>
<dbReference type="Proteomes" id="UP000587070">
    <property type="component" value="Unassembled WGS sequence"/>
</dbReference>
<dbReference type="EMBL" id="JACIGE010000008">
    <property type="protein sequence ID" value="MBB4247997.1"/>
    <property type="molecule type" value="Genomic_DNA"/>
</dbReference>
<proteinExistence type="inferred from homology"/>
<name>A0A840G0R8_RHOTE</name>
<comment type="caution">
    <text evidence="2">The sequence shown here is derived from an EMBL/GenBank/DDBJ whole genome shotgun (WGS) entry which is preliminary data.</text>
</comment>
<evidence type="ECO:0000313" key="2">
    <source>
        <dbReference type="EMBL" id="MBB4247997.1"/>
    </source>
</evidence>
<dbReference type="Pfam" id="PF01865">
    <property type="entry name" value="PhoU_div"/>
    <property type="match status" value="1"/>
</dbReference>
<evidence type="ECO:0000256" key="1">
    <source>
        <dbReference type="ARBA" id="ARBA00008591"/>
    </source>
</evidence>
<dbReference type="AlphaFoldDB" id="A0A840G0R8"/>
<dbReference type="PANTHER" id="PTHR37298:SF1">
    <property type="entry name" value="UPF0111 PROTEIN YKAA"/>
    <property type="match status" value="1"/>
</dbReference>
<comment type="similarity">
    <text evidence="1">Belongs to the UPF0111 family.</text>
</comment>